<keyword evidence="4" id="KW-1185">Reference proteome</keyword>
<feature type="region of interest" description="Disordered" evidence="1">
    <location>
        <begin position="830"/>
        <end position="925"/>
    </location>
</feature>
<feature type="transmembrane region" description="Helical" evidence="2">
    <location>
        <begin position="255"/>
        <end position="275"/>
    </location>
</feature>
<evidence type="ECO:0000313" key="4">
    <source>
        <dbReference type="Proteomes" id="UP001221757"/>
    </source>
</evidence>
<feature type="compositionally biased region" description="Basic and acidic residues" evidence="1">
    <location>
        <begin position="1"/>
        <end position="14"/>
    </location>
</feature>
<feature type="region of interest" description="Disordered" evidence="1">
    <location>
        <begin position="353"/>
        <end position="372"/>
    </location>
</feature>
<feature type="compositionally biased region" description="Low complexity" evidence="1">
    <location>
        <begin position="353"/>
        <end position="370"/>
    </location>
</feature>
<dbReference type="Proteomes" id="UP001221757">
    <property type="component" value="Unassembled WGS sequence"/>
</dbReference>
<feature type="region of interest" description="Disordered" evidence="1">
    <location>
        <begin position="1"/>
        <end position="21"/>
    </location>
</feature>
<feature type="region of interest" description="Disordered" evidence="1">
    <location>
        <begin position="1082"/>
        <end position="1120"/>
    </location>
</feature>
<proteinExistence type="predicted"/>
<reference evidence="3" key="1">
    <citation type="submission" date="2023-03" db="EMBL/GenBank/DDBJ databases">
        <title>Massive genome expansion in bonnet fungi (Mycena s.s.) driven by repeated elements and novel gene families across ecological guilds.</title>
        <authorList>
            <consortium name="Lawrence Berkeley National Laboratory"/>
            <person name="Harder C.B."/>
            <person name="Miyauchi S."/>
            <person name="Viragh M."/>
            <person name="Kuo A."/>
            <person name="Thoen E."/>
            <person name="Andreopoulos B."/>
            <person name="Lu D."/>
            <person name="Skrede I."/>
            <person name="Drula E."/>
            <person name="Henrissat B."/>
            <person name="Morin E."/>
            <person name="Kohler A."/>
            <person name="Barry K."/>
            <person name="LaButti K."/>
            <person name="Morin E."/>
            <person name="Salamov A."/>
            <person name="Lipzen A."/>
            <person name="Mereny Z."/>
            <person name="Hegedus B."/>
            <person name="Baldrian P."/>
            <person name="Stursova M."/>
            <person name="Weitz H."/>
            <person name="Taylor A."/>
            <person name="Grigoriev I.V."/>
            <person name="Nagy L.G."/>
            <person name="Martin F."/>
            <person name="Kauserud H."/>
        </authorList>
    </citation>
    <scope>NUCLEOTIDE SEQUENCE</scope>
    <source>
        <strain evidence="3">CBHHK067</strain>
    </source>
</reference>
<comment type="caution">
    <text evidence="3">The sequence shown here is derived from an EMBL/GenBank/DDBJ whole genome shotgun (WGS) entry which is preliminary data.</text>
</comment>
<sequence>MTEDRLHMKMKPPEQHSGGTALWRRHRGIIERRKTAKDAPGALPAAHDVPSSALKPPGGQRIPNSHRRARRGDRLDSSVMRKAVNVAVDVDLTLDNASVELGVGAGLEADLGALGSVDVGLELGLELELGATSASGSASASQSTSASQSQSASVSASQSASASASQSSSASASASQSQSQSQSAYASPSSSDIRLSINFGLCIRVCIPIRVCVPIRVCIRVRVPICVRIPVTVAVAVAVRLSICLSVAVAVGVPIPIGVCVCFCVTIGICIRLRLRLRLCLSVTVAVRLRLRLRLRLSIRVCVPVSIRVCIGLSIRLRVPIRLSIRFLPLDIHPPFSSSSSFPSSLLPSSSSSLSTTTTSPPQQTYTFTSGNGGNLATSSSPTATATALGSGGGGGNSSVSGGFFLPGFFGLDGGCAFGARLSAAFIPLARARARMCTSARDAIWDAGGSVPGRDACGGARWRGVGVAMGCVRALVVPARDVVRTVLCRMGPVDRRTGCARLDYRFPWARCSAGAGGRVPFAVDGTRGGRGGRALRRPFKLPGGASDVDVEEAEEASRPCVVVVGFGGCAARRWMWGIVPARCRRWDGVVGYMCLGTVRFGRGCRHFTRCGGRDGGGGVIRKGAGALRRVGASRPLVSFFGTRRVAAFVLSAVDGWWAQRQGALEGGRRARSGVFVFGALGSFVGRTGTFGGYGAGVLPFLVSCRRWDGFPGDLWDTHVLRRRGGSFAHNVGGIVGVAVGGVVAVIIAVVAVFFLCAARNRRMARAPGPAGGSPQMAERRSDAWRSPLGDDESVEGAGMSAEGGMSSEGHATNMGQAMAMGEGAWYARGAIDGAGTSPPPPASSAGHSSSHGHGSTHLAVHGHSPPPPPPPASSAGHSSSQHLSSQGHSSSSHSQPHAYFASSGSHEHSSGSGPPTSPETDRERDPFADRLAPLSATSHTTPSPPSSYAHHPYAQAYSADAGADADTTRGGFFGRRRAGAGVKVAPAFMPSAIRDPTSASGSGSGAGPGAYKARRTSLLNPPLPAPPAPDASPAPSWRPEPPGMWRGESAEIGLGEPSPALSEEEKQFAWMRRPGLAVLQAAGSHSTRTLGDHVDYSRPIGGRVNLRMESGNTLESTSEE</sequence>
<dbReference type="EMBL" id="JARKIE010000073">
    <property type="protein sequence ID" value="KAJ7689295.1"/>
    <property type="molecule type" value="Genomic_DNA"/>
</dbReference>
<dbReference type="AlphaFoldDB" id="A0AAD7GDH6"/>
<evidence type="ECO:0000313" key="3">
    <source>
        <dbReference type="EMBL" id="KAJ7689295.1"/>
    </source>
</evidence>
<feature type="region of interest" description="Disordered" evidence="1">
    <location>
        <begin position="34"/>
        <end position="75"/>
    </location>
</feature>
<keyword evidence="2" id="KW-0472">Membrane</keyword>
<protein>
    <submittedName>
        <fullName evidence="3">Uncharacterized protein</fullName>
    </submittedName>
</protein>
<dbReference type="PANTHER" id="PTHR45725">
    <property type="entry name" value="FORMIN HOMOLOGY 2 FAMILY MEMBER"/>
    <property type="match status" value="1"/>
</dbReference>
<feature type="compositionally biased region" description="Low complexity" evidence="1">
    <location>
        <begin position="873"/>
        <end position="914"/>
    </location>
</feature>
<feature type="compositionally biased region" description="Low complexity" evidence="1">
    <location>
        <begin position="795"/>
        <end position="809"/>
    </location>
</feature>
<organism evidence="3 4">
    <name type="scientific">Mycena rosella</name>
    <name type="common">Pink bonnet</name>
    <name type="synonym">Agaricus rosellus</name>
    <dbReference type="NCBI Taxonomy" id="1033263"/>
    <lineage>
        <taxon>Eukaryota</taxon>
        <taxon>Fungi</taxon>
        <taxon>Dikarya</taxon>
        <taxon>Basidiomycota</taxon>
        <taxon>Agaricomycotina</taxon>
        <taxon>Agaricomycetes</taxon>
        <taxon>Agaricomycetidae</taxon>
        <taxon>Agaricales</taxon>
        <taxon>Marasmiineae</taxon>
        <taxon>Mycenaceae</taxon>
        <taxon>Mycena</taxon>
    </lineage>
</organism>
<feature type="compositionally biased region" description="Low complexity" evidence="1">
    <location>
        <begin position="843"/>
        <end position="863"/>
    </location>
</feature>
<keyword evidence="2" id="KW-0812">Transmembrane</keyword>
<dbReference type="PANTHER" id="PTHR45725:SF18">
    <property type="entry name" value="ORC1-LIKE AAA ATPASE DOMAIN-CONTAINING PROTEIN"/>
    <property type="match status" value="1"/>
</dbReference>
<keyword evidence="2" id="KW-1133">Transmembrane helix</keyword>
<gene>
    <name evidence="3" type="ORF">B0H17DRAFT_1135106</name>
</gene>
<feature type="compositionally biased region" description="Polar residues" evidence="1">
    <location>
        <begin position="1110"/>
        <end position="1120"/>
    </location>
</feature>
<feature type="region of interest" description="Disordered" evidence="1">
    <location>
        <begin position="992"/>
        <end position="1067"/>
    </location>
</feature>
<feature type="compositionally biased region" description="Pro residues" evidence="1">
    <location>
        <begin position="1021"/>
        <end position="1042"/>
    </location>
</feature>
<feature type="region of interest" description="Disordered" evidence="1">
    <location>
        <begin position="764"/>
        <end position="811"/>
    </location>
</feature>
<name>A0AAD7GDH6_MYCRO</name>
<dbReference type="InterPro" id="IPR051425">
    <property type="entry name" value="Formin_Homology"/>
</dbReference>
<evidence type="ECO:0000256" key="2">
    <source>
        <dbReference type="SAM" id="Phobius"/>
    </source>
</evidence>
<evidence type="ECO:0000256" key="1">
    <source>
        <dbReference type="SAM" id="MobiDB-lite"/>
    </source>
</evidence>
<feature type="transmembrane region" description="Helical" evidence="2">
    <location>
        <begin position="731"/>
        <end position="755"/>
    </location>
</feature>
<accession>A0AAD7GDH6</accession>